<dbReference type="EMBL" id="AJFE02065544">
    <property type="status" value="NOT_ANNOTATED_CDS"/>
    <property type="molecule type" value="Genomic_DNA"/>
</dbReference>
<keyword evidence="7" id="KW-0636">Prenylation</keyword>
<dbReference type="EMBL" id="AJFE02065543">
    <property type="status" value="NOT_ANNOTATED_CDS"/>
    <property type="molecule type" value="Genomic_DNA"/>
</dbReference>
<evidence type="ECO:0000256" key="2">
    <source>
        <dbReference type="ARBA" id="ARBA00022553"/>
    </source>
</evidence>
<evidence type="ECO:0000256" key="1">
    <source>
        <dbReference type="ARBA" id="ARBA00022481"/>
    </source>
</evidence>
<dbReference type="PROSITE" id="PS00226">
    <property type="entry name" value="IF_ROD_1"/>
    <property type="match status" value="1"/>
</dbReference>
<dbReference type="AlphaFoldDB" id="A0A2R9C2P7"/>
<keyword evidence="4 13" id="KW-0175">Coiled coil</keyword>
<dbReference type="GO" id="GO:0007097">
    <property type="term" value="P:nuclear migration"/>
    <property type="evidence" value="ECO:0007669"/>
    <property type="project" value="TreeGrafter"/>
</dbReference>
<evidence type="ECO:0000259" key="15">
    <source>
        <dbReference type="PROSITE" id="PS51841"/>
    </source>
</evidence>
<keyword evidence="6" id="KW-0449">Lipoprotein</keyword>
<protein>
    <recommendedName>
        <fullName evidence="11">Lamin-B2</fullName>
    </recommendedName>
</protein>
<dbReference type="Pfam" id="PF00932">
    <property type="entry name" value="LTD"/>
    <property type="match status" value="1"/>
</dbReference>
<dbReference type="OMA" id="EMTQMRD"/>
<dbReference type="EMBL" id="AJFE02065542">
    <property type="status" value="NOT_ANNOTATED_CDS"/>
    <property type="molecule type" value="Genomic_DNA"/>
</dbReference>
<reference evidence="17" key="2">
    <citation type="submission" date="2025-08" db="UniProtKB">
        <authorList>
            <consortium name="Ensembl"/>
        </authorList>
    </citation>
    <scope>IDENTIFICATION</scope>
</reference>
<dbReference type="PANTHER" id="PTHR45721">
    <property type="entry name" value="LAMIN DM0-RELATED"/>
    <property type="match status" value="1"/>
</dbReference>
<dbReference type="GO" id="GO:0005200">
    <property type="term" value="F:structural constituent of cytoskeleton"/>
    <property type="evidence" value="ECO:0007669"/>
    <property type="project" value="TreeGrafter"/>
</dbReference>
<dbReference type="Bgee" id="ENSPPAG00000040882">
    <property type="expression patterns" value="Expressed in testis and 6 other cell types or tissues"/>
</dbReference>
<keyword evidence="5" id="KW-0539">Nucleus</keyword>
<keyword evidence="3 12" id="KW-0403">Intermediate filament</keyword>
<feature type="coiled-coil region" evidence="13">
    <location>
        <begin position="220"/>
        <end position="340"/>
    </location>
</feature>
<dbReference type="STRING" id="9597.ENSPPAP00000036205"/>
<dbReference type="GO" id="GO:0031965">
    <property type="term" value="C:nuclear membrane"/>
    <property type="evidence" value="ECO:0007669"/>
    <property type="project" value="Ensembl"/>
</dbReference>
<dbReference type="PROSITE" id="PS51841">
    <property type="entry name" value="LTD"/>
    <property type="match status" value="1"/>
</dbReference>
<dbReference type="InterPro" id="IPR001322">
    <property type="entry name" value="Lamin_tail_dom"/>
</dbReference>
<dbReference type="PANTHER" id="PTHR45721:SF2">
    <property type="entry name" value="LAMIN-B2"/>
    <property type="match status" value="1"/>
</dbReference>
<feature type="region of interest" description="Disordered" evidence="14">
    <location>
        <begin position="545"/>
        <end position="583"/>
    </location>
</feature>
<gene>
    <name evidence="17" type="primary">LMNB2</name>
</gene>
<feature type="compositionally biased region" description="Polar residues" evidence="14">
    <location>
        <begin position="572"/>
        <end position="583"/>
    </location>
</feature>
<evidence type="ECO:0000256" key="10">
    <source>
        <dbReference type="ARBA" id="ARBA00062809"/>
    </source>
</evidence>
<evidence type="ECO:0000256" key="14">
    <source>
        <dbReference type="SAM" id="MobiDB-lite"/>
    </source>
</evidence>
<dbReference type="FunFam" id="2.60.40.1260:FF:000001">
    <property type="entry name" value="Lamin A/C"/>
    <property type="match status" value="1"/>
</dbReference>
<evidence type="ECO:0000256" key="6">
    <source>
        <dbReference type="ARBA" id="ARBA00023288"/>
    </source>
</evidence>
<dbReference type="InterPro" id="IPR039008">
    <property type="entry name" value="IF_rod_dom"/>
</dbReference>
<dbReference type="EMBL" id="AJFE02065545">
    <property type="status" value="NOT_ANNOTATED_CDS"/>
    <property type="molecule type" value="Genomic_DNA"/>
</dbReference>
<evidence type="ECO:0000256" key="11">
    <source>
        <dbReference type="ARBA" id="ARBA00070351"/>
    </source>
</evidence>
<sequence length="583" mass="65196">MGRTAAGSFEGAGPGHVAGDSWEFRLRLVGQEPGYPRGRVPLASPCPGSPQVSGIKALYESELADARRVLDETARERARLQIEIGKLRAELDEVNKSAKKREGELTVAQGRVKDLESLFHRSEVELAAALSDKRGLESDVAELRAQLAKAEDGHAVAKKQLEKETLMRVDLENRCQSLQEELDFRKSVFEEEVRETRRRHERRLVEVDSSRQQEYDFKMAQALEELRSQHDEQVRLYKLELEQTYQAKLDSAKLSSDQNDKAASAAREELKEARMRLESLSYQLSGLQKQASAAEDRIRELEEAMAGERDKFRKMLDAKEQEMTEMRDVMQQQLAEYQELLDVKLALDMEINAYRKLLEGEEERLKLSPSPSSRVTVSRATSSSSGSMSATGRLGRSKRKRLEVEEPLGSGPSVLGTGTGGSGGFHLAQQASASGSVSIEEIDLEGKFVQLKNNSDKDQSLGNWRIKRQVLEGEEMAYKFTPKYILRAGQMVTVWAAGAGVAHSPPSTLVWKGQSSWGTGESFRTVLVNADGEEVAMRTVKKSSVMRENENGEEEEEEAEFGEEDLFHQQGDPRTTSRGCYVM</sequence>
<dbReference type="Gene3D" id="1.20.5.170">
    <property type="match status" value="1"/>
</dbReference>
<dbReference type="SMART" id="SM01391">
    <property type="entry name" value="Filament"/>
    <property type="match status" value="1"/>
</dbReference>
<feature type="region of interest" description="Disordered" evidence="14">
    <location>
        <begin position="362"/>
        <end position="427"/>
    </location>
</feature>
<evidence type="ECO:0000256" key="4">
    <source>
        <dbReference type="ARBA" id="ARBA00023054"/>
    </source>
</evidence>
<dbReference type="GO" id="GO:0006998">
    <property type="term" value="P:nuclear envelope organization"/>
    <property type="evidence" value="ECO:0007669"/>
    <property type="project" value="TreeGrafter"/>
</dbReference>
<evidence type="ECO:0000256" key="12">
    <source>
        <dbReference type="RuleBase" id="RU000685"/>
    </source>
</evidence>
<dbReference type="GO" id="GO:0051664">
    <property type="term" value="P:nuclear pore localization"/>
    <property type="evidence" value="ECO:0007669"/>
    <property type="project" value="TreeGrafter"/>
</dbReference>
<evidence type="ECO:0000256" key="8">
    <source>
        <dbReference type="ARBA" id="ARBA00024186"/>
    </source>
</evidence>
<feature type="compositionally biased region" description="Low complexity" evidence="14">
    <location>
        <begin position="367"/>
        <end position="392"/>
    </location>
</feature>
<dbReference type="SUPFAM" id="SSF64593">
    <property type="entry name" value="Intermediate filament protein, coiled coil region"/>
    <property type="match status" value="1"/>
</dbReference>
<comment type="subunit">
    <text evidence="10">Dimer. Lamin dimers then assemble into dimeric head-to-tail polymers. Ultimately, two head-to-tail polymers assemble laterally into a protofilament with a uniformly shaped rod of 3.5 nm in diameter. Interacts with TMEM43.</text>
</comment>
<evidence type="ECO:0000256" key="5">
    <source>
        <dbReference type="ARBA" id="ARBA00023242"/>
    </source>
</evidence>
<evidence type="ECO:0000256" key="7">
    <source>
        <dbReference type="ARBA" id="ARBA00023289"/>
    </source>
</evidence>
<dbReference type="Proteomes" id="UP000240080">
    <property type="component" value="Chromosome 19"/>
</dbReference>
<dbReference type="Pfam" id="PF00038">
    <property type="entry name" value="Filament"/>
    <property type="match status" value="1"/>
</dbReference>
<accession>A0A2R9C2P7</accession>
<dbReference type="PROSITE" id="PS51842">
    <property type="entry name" value="IF_ROD_2"/>
    <property type="match status" value="1"/>
</dbReference>
<evidence type="ECO:0000313" key="18">
    <source>
        <dbReference type="Proteomes" id="UP000240080"/>
    </source>
</evidence>
<dbReference type="FunFam" id="1.20.5.170:FF:000076">
    <property type="entry name" value="Lamin B2"/>
    <property type="match status" value="1"/>
</dbReference>
<organism evidence="17 18">
    <name type="scientific">Pan paniscus</name>
    <name type="common">Pygmy chimpanzee</name>
    <name type="synonym">Bonobo</name>
    <dbReference type="NCBI Taxonomy" id="9597"/>
    <lineage>
        <taxon>Eukaryota</taxon>
        <taxon>Metazoa</taxon>
        <taxon>Chordata</taxon>
        <taxon>Craniata</taxon>
        <taxon>Vertebrata</taxon>
        <taxon>Euteleostomi</taxon>
        <taxon>Mammalia</taxon>
        <taxon>Eutheria</taxon>
        <taxon>Euarchontoglires</taxon>
        <taxon>Primates</taxon>
        <taxon>Haplorrhini</taxon>
        <taxon>Catarrhini</taxon>
        <taxon>Hominidae</taxon>
        <taxon>Pan</taxon>
    </lineage>
</organism>
<keyword evidence="2" id="KW-0597">Phosphoprotein</keyword>
<dbReference type="GO" id="GO:0042802">
    <property type="term" value="F:identical protein binding"/>
    <property type="evidence" value="ECO:0007669"/>
    <property type="project" value="Ensembl"/>
</dbReference>
<name>A0A2R9C2P7_PANPA</name>
<dbReference type="InterPro" id="IPR036415">
    <property type="entry name" value="Lamin_tail_dom_sf"/>
</dbReference>
<dbReference type="SUPFAM" id="SSF74853">
    <property type="entry name" value="Lamin A/C globular tail domain"/>
    <property type="match status" value="1"/>
</dbReference>
<evidence type="ECO:0000256" key="9">
    <source>
        <dbReference type="ARBA" id="ARBA00055600"/>
    </source>
</evidence>
<comment type="subcellular location">
    <subcellularLocation>
        <location evidence="8">Nucleus lamina</location>
    </subcellularLocation>
</comment>
<reference evidence="17 18" key="1">
    <citation type="journal article" date="2012" name="Nature">
        <title>The bonobo genome compared with the chimpanzee and human genomes.</title>
        <authorList>
            <person name="Prufer K."/>
            <person name="Munch K."/>
            <person name="Hellmann I."/>
            <person name="Akagi K."/>
            <person name="Miller J.R."/>
            <person name="Walenz B."/>
            <person name="Koren S."/>
            <person name="Sutton G."/>
            <person name="Kodira C."/>
            <person name="Winer R."/>
            <person name="Knight J.R."/>
            <person name="Mullikin J.C."/>
            <person name="Meader S.J."/>
            <person name="Ponting C.P."/>
            <person name="Lunter G."/>
            <person name="Higashino S."/>
            <person name="Hobolth A."/>
            <person name="Dutheil J."/>
            <person name="Karakoc E."/>
            <person name="Alkan C."/>
            <person name="Sajjadian S."/>
            <person name="Catacchio C.R."/>
            <person name="Ventura M."/>
            <person name="Marques-Bonet T."/>
            <person name="Eichler E.E."/>
            <person name="Andre C."/>
            <person name="Atencia R."/>
            <person name="Mugisha L."/>
            <person name="Junhold J."/>
            <person name="Patterson N."/>
            <person name="Siebauer M."/>
            <person name="Good J.M."/>
            <person name="Fischer A."/>
            <person name="Ptak S.E."/>
            <person name="Lachmann M."/>
            <person name="Symer D.E."/>
            <person name="Mailund T."/>
            <person name="Schierup M.H."/>
            <person name="Andres A.M."/>
            <person name="Kelso J."/>
            <person name="Paabo S."/>
        </authorList>
    </citation>
    <scope>NUCLEOTIDE SEQUENCE [LARGE SCALE GENOMIC DNA]</scope>
</reference>
<proteinExistence type="inferred from homology"/>
<feature type="domain" description="IF rod" evidence="16">
    <location>
        <begin position="1"/>
        <end position="365"/>
    </location>
</feature>
<feature type="domain" description="LTD" evidence="15">
    <location>
        <begin position="425"/>
        <end position="542"/>
    </location>
</feature>
<dbReference type="GO" id="GO:0090435">
    <property type="term" value="P:protein localization to nuclear envelope"/>
    <property type="evidence" value="ECO:0007669"/>
    <property type="project" value="TreeGrafter"/>
</dbReference>
<dbReference type="GeneTree" id="ENSGT00940000160274"/>
<dbReference type="EMBL" id="AJFE02065541">
    <property type="status" value="NOT_ANNOTATED_CDS"/>
    <property type="molecule type" value="Genomic_DNA"/>
</dbReference>
<dbReference type="InterPro" id="IPR018039">
    <property type="entry name" value="IF_conserved"/>
</dbReference>
<dbReference type="Ensembl" id="ENSPPAT00000059096.1">
    <property type="protein sequence ID" value="ENSPPAP00000036205.1"/>
    <property type="gene ID" value="ENSPPAG00000040882.1"/>
</dbReference>
<keyword evidence="18" id="KW-1185">Reference proteome</keyword>
<feature type="compositionally biased region" description="Acidic residues" evidence="14">
    <location>
        <begin position="551"/>
        <end position="564"/>
    </location>
</feature>
<evidence type="ECO:0000256" key="3">
    <source>
        <dbReference type="ARBA" id="ARBA00022754"/>
    </source>
</evidence>
<feature type="coiled-coil region" evidence="13">
    <location>
        <begin position="56"/>
        <end position="181"/>
    </location>
</feature>
<dbReference type="Gene3D" id="1.20.5.1160">
    <property type="entry name" value="Vasodilator-stimulated phosphoprotein"/>
    <property type="match status" value="1"/>
</dbReference>
<dbReference type="GO" id="GO:0031507">
    <property type="term" value="P:heterochromatin formation"/>
    <property type="evidence" value="ECO:0007669"/>
    <property type="project" value="TreeGrafter"/>
</dbReference>
<feature type="compositionally biased region" description="Low complexity" evidence="14">
    <location>
        <begin position="407"/>
        <end position="416"/>
    </location>
</feature>
<dbReference type="GO" id="GO:0005652">
    <property type="term" value="C:nuclear lamina"/>
    <property type="evidence" value="ECO:0007669"/>
    <property type="project" value="UniProtKB-SubCell"/>
</dbReference>
<dbReference type="Gene3D" id="2.60.40.1260">
    <property type="entry name" value="Lamin Tail domain"/>
    <property type="match status" value="1"/>
</dbReference>
<dbReference type="EMBL" id="AJFE02065546">
    <property type="status" value="NOT_ANNOTATED_CDS"/>
    <property type="molecule type" value="Genomic_DNA"/>
</dbReference>
<comment type="function">
    <text evidence="9">Lamins are intermediate filament proteins that assemble into a filamentous meshwork, and which constitute the major components of the nuclear lamina, a fibrous layer on the nucleoplasmic side of the inner nuclear membrane. Lamins provide a framework for the nuclear envelope, bridging the nuclear envelope and chromatin, thereby playing an important role in nuclear assembly, chromatin organization, nuclear membrane and telomere dynamics. The structural integrity of the lamina is strictly controlled by the cell cycle, as seen by the disintegration and formation of the nuclear envelope in prophase and telophase, respectively.</text>
</comment>
<keyword evidence="1" id="KW-0488">Methylation</keyword>
<evidence type="ECO:0000256" key="13">
    <source>
        <dbReference type="SAM" id="Coils"/>
    </source>
</evidence>
<comment type="similarity">
    <text evidence="12">Belongs to the intermediate filament family.</text>
</comment>
<evidence type="ECO:0000259" key="16">
    <source>
        <dbReference type="PROSITE" id="PS51842"/>
    </source>
</evidence>
<evidence type="ECO:0000313" key="17">
    <source>
        <dbReference type="Ensembl" id="ENSPPAP00000036205.1"/>
    </source>
</evidence>
<dbReference type="GO" id="GO:0005882">
    <property type="term" value="C:intermediate filament"/>
    <property type="evidence" value="ECO:0007669"/>
    <property type="project" value="UniProtKB-KW"/>
</dbReference>
<reference evidence="17" key="3">
    <citation type="submission" date="2025-09" db="UniProtKB">
        <authorList>
            <consortium name="Ensembl"/>
        </authorList>
    </citation>
    <scope>IDENTIFICATION</scope>
</reference>